<name>A0ACB9D999_9ASTR</name>
<keyword evidence="2" id="KW-1185">Reference proteome</keyword>
<reference evidence="2" key="1">
    <citation type="journal article" date="2022" name="Mol. Ecol. Resour.">
        <title>The genomes of chicory, endive, great burdock and yacon provide insights into Asteraceae palaeo-polyploidization history and plant inulin production.</title>
        <authorList>
            <person name="Fan W."/>
            <person name="Wang S."/>
            <person name="Wang H."/>
            <person name="Wang A."/>
            <person name="Jiang F."/>
            <person name="Liu H."/>
            <person name="Zhao H."/>
            <person name="Xu D."/>
            <person name="Zhang Y."/>
        </authorList>
    </citation>
    <scope>NUCLEOTIDE SEQUENCE [LARGE SCALE GENOMIC DNA]</scope>
    <source>
        <strain evidence="2">cv. Yunnan</strain>
    </source>
</reference>
<comment type="caution">
    <text evidence="1">The sequence shown here is derived from an EMBL/GenBank/DDBJ whole genome shotgun (WGS) entry which is preliminary data.</text>
</comment>
<sequence length="136" mass="15196">MFVQFPIIDVRSQLRYSPTNSFIRVGIQITNGQPLWSSCVKQLQWRLILQWGFGLQMVNHSGVHVSTASVAVGTVSPAFRCNKLQKERFSNKSVMSSSPFVKMFDRNPPTVTWTVITALRLVVLTVPAVVDSLAMA</sequence>
<evidence type="ECO:0000313" key="2">
    <source>
        <dbReference type="Proteomes" id="UP001056120"/>
    </source>
</evidence>
<reference evidence="1 2" key="2">
    <citation type="journal article" date="2022" name="Mol. Ecol. Resour.">
        <title>The genomes of chicory, endive, great burdock and yacon provide insights into Asteraceae paleo-polyploidization history and plant inulin production.</title>
        <authorList>
            <person name="Fan W."/>
            <person name="Wang S."/>
            <person name="Wang H."/>
            <person name="Wang A."/>
            <person name="Jiang F."/>
            <person name="Liu H."/>
            <person name="Zhao H."/>
            <person name="Xu D."/>
            <person name="Zhang Y."/>
        </authorList>
    </citation>
    <scope>NUCLEOTIDE SEQUENCE [LARGE SCALE GENOMIC DNA]</scope>
    <source>
        <strain evidence="2">cv. Yunnan</strain>
        <tissue evidence="1">Leaves</tissue>
    </source>
</reference>
<evidence type="ECO:0000313" key="1">
    <source>
        <dbReference type="EMBL" id="KAI3743198.1"/>
    </source>
</evidence>
<dbReference type="EMBL" id="CM042037">
    <property type="protein sequence ID" value="KAI3743198.1"/>
    <property type="molecule type" value="Genomic_DNA"/>
</dbReference>
<accession>A0ACB9D999</accession>
<dbReference type="Proteomes" id="UP001056120">
    <property type="component" value="Linkage Group LG20"/>
</dbReference>
<proteinExistence type="predicted"/>
<protein>
    <submittedName>
        <fullName evidence="1">Uncharacterized protein</fullName>
    </submittedName>
</protein>
<organism evidence="1 2">
    <name type="scientific">Smallanthus sonchifolius</name>
    <dbReference type="NCBI Taxonomy" id="185202"/>
    <lineage>
        <taxon>Eukaryota</taxon>
        <taxon>Viridiplantae</taxon>
        <taxon>Streptophyta</taxon>
        <taxon>Embryophyta</taxon>
        <taxon>Tracheophyta</taxon>
        <taxon>Spermatophyta</taxon>
        <taxon>Magnoliopsida</taxon>
        <taxon>eudicotyledons</taxon>
        <taxon>Gunneridae</taxon>
        <taxon>Pentapetalae</taxon>
        <taxon>asterids</taxon>
        <taxon>campanulids</taxon>
        <taxon>Asterales</taxon>
        <taxon>Asteraceae</taxon>
        <taxon>Asteroideae</taxon>
        <taxon>Heliantheae alliance</taxon>
        <taxon>Millerieae</taxon>
        <taxon>Smallanthus</taxon>
    </lineage>
</organism>
<gene>
    <name evidence="1" type="ORF">L1987_60904</name>
</gene>